<dbReference type="OrthoDB" id="8563484at2"/>
<evidence type="ECO:0000313" key="2">
    <source>
        <dbReference type="EMBL" id="RVT54204.1"/>
    </source>
</evidence>
<accession>A0A437K1P2</accession>
<dbReference type="RefSeq" id="WP_128196165.1">
    <property type="nucleotide sequence ID" value="NZ_SACT01000001.1"/>
</dbReference>
<feature type="transmembrane region" description="Helical" evidence="1">
    <location>
        <begin position="66"/>
        <end position="83"/>
    </location>
</feature>
<evidence type="ECO:0000313" key="3">
    <source>
        <dbReference type="Proteomes" id="UP000288178"/>
    </source>
</evidence>
<keyword evidence="1" id="KW-0812">Transmembrane</keyword>
<feature type="transmembrane region" description="Helical" evidence="1">
    <location>
        <begin position="7"/>
        <end position="29"/>
    </location>
</feature>
<evidence type="ECO:0008006" key="4">
    <source>
        <dbReference type="Google" id="ProtNLM"/>
    </source>
</evidence>
<name>A0A437K1P2_9BURK</name>
<keyword evidence="3" id="KW-1185">Reference proteome</keyword>
<dbReference type="EMBL" id="SACT01000001">
    <property type="protein sequence ID" value="RVT54204.1"/>
    <property type="molecule type" value="Genomic_DNA"/>
</dbReference>
<organism evidence="2 3">
    <name type="scientific">Rubrivivax albus</name>
    <dbReference type="NCBI Taxonomy" id="2499835"/>
    <lineage>
        <taxon>Bacteria</taxon>
        <taxon>Pseudomonadati</taxon>
        <taxon>Pseudomonadota</taxon>
        <taxon>Betaproteobacteria</taxon>
        <taxon>Burkholderiales</taxon>
        <taxon>Sphaerotilaceae</taxon>
        <taxon>Rubrivivax</taxon>
    </lineage>
</organism>
<keyword evidence="1" id="KW-1133">Transmembrane helix</keyword>
<reference evidence="2 3" key="1">
    <citation type="submission" date="2019-01" db="EMBL/GenBank/DDBJ databases">
        <authorList>
            <person name="Chen W.-M."/>
        </authorList>
    </citation>
    <scope>NUCLEOTIDE SEQUENCE [LARGE SCALE GENOMIC DNA]</scope>
    <source>
        <strain evidence="2 3">ICH-3</strain>
    </source>
</reference>
<dbReference type="Proteomes" id="UP000288178">
    <property type="component" value="Unassembled WGS sequence"/>
</dbReference>
<evidence type="ECO:0000256" key="1">
    <source>
        <dbReference type="SAM" id="Phobius"/>
    </source>
</evidence>
<sequence length="98" mass="11008">MLTVLNVLQLVLYIALLALAGQGLLYLLAGPAREHNLFYQLLRVVGRPFTGTLRRLTPAQVSDRQVGLLTFVMLALAYVVVTIEKVRWCVRIGLEQCR</sequence>
<comment type="caution">
    <text evidence="2">The sequence shown here is derived from an EMBL/GenBank/DDBJ whole genome shotgun (WGS) entry which is preliminary data.</text>
</comment>
<keyword evidence="1" id="KW-0472">Membrane</keyword>
<protein>
    <recommendedName>
        <fullName evidence="4">YggT family protein</fullName>
    </recommendedName>
</protein>
<proteinExistence type="predicted"/>
<dbReference type="AlphaFoldDB" id="A0A437K1P2"/>
<gene>
    <name evidence="2" type="ORF">ENE75_04945</name>
</gene>